<organism evidence="7 8">
    <name type="scientific">Siminovitchia thermophila</name>
    <dbReference type="NCBI Taxonomy" id="1245522"/>
    <lineage>
        <taxon>Bacteria</taxon>
        <taxon>Bacillati</taxon>
        <taxon>Bacillota</taxon>
        <taxon>Bacilli</taxon>
        <taxon>Bacillales</taxon>
        <taxon>Bacillaceae</taxon>
        <taxon>Siminovitchia</taxon>
    </lineage>
</organism>
<evidence type="ECO:0000313" key="7">
    <source>
        <dbReference type="EMBL" id="MBM7715907.1"/>
    </source>
</evidence>
<keyword evidence="2" id="KW-0863">Zinc-finger</keyword>
<protein>
    <submittedName>
        <fullName evidence="7">YteA family regulatory protein</fullName>
    </submittedName>
</protein>
<dbReference type="PANTHER" id="PTHR33823">
    <property type="entry name" value="RNA POLYMERASE-BINDING TRANSCRIPTION FACTOR DKSA-RELATED"/>
    <property type="match status" value="1"/>
</dbReference>
<dbReference type="Gene3D" id="1.20.120.910">
    <property type="entry name" value="DksA, coiled-coil domain"/>
    <property type="match status" value="1"/>
</dbReference>
<feature type="region of interest" description="Disordered" evidence="5">
    <location>
        <begin position="224"/>
        <end position="252"/>
    </location>
</feature>
<dbReference type="InterPro" id="IPR014240">
    <property type="entry name" value="YteA"/>
</dbReference>
<keyword evidence="3" id="KW-0862">Zinc</keyword>
<gene>
    <name evidence="7" type="ORF">JOC94_002896</name>
</gene>
<comment type="caution">
    <text evidence="7">The sequence shown here is derived from an EMBL/GenBank/DDBJ whole genome shotgun (WGS) entry which is preliminary data.</text>
</comment>
<dbReference type="NCBIfam" id="TIGR02890">
    <property type="entry name" value="bacill_yteA"/>
    <property type="match status" value="1"/>
</dbReference>
<proteinExistence type="predicted"/>
<feature type="domain" description="Zinc finger DksA/TraR C4-type" evidence="6">
    <location>
        <begin position="89"/>
        <end position="117"/>
    </location>
</feature>
<feature type="zinc finger region" description="dksA C4-type" evidence="4">
    <location>
        <begin position="94"/>
        <end position="118"/>
    </location>
</feature>
<keyword evidence="8" id="KW-1185">Reference proteome</keyword>
<evidence type="ECO:0000256" key="1">
    <source>
        <dbReference type="ARBA" id="ARBA00022723"/>
    </source>
</evidence>
<dbReference type="Proteomes" id="UP000823485">
    <property type="component" value="Unassembled WGS sequence"/>
</dbReference>
<dbReference type="EMBL" id="JAFBFH010000019">
    <property type="protein sequence ID" value="MBM7715907.1"/>
    <property type="molecule type" value="Genomic_DNA"/>
</dbReference>
<reference evidence="7 8" key="1">
    <citation type="submission" date="2021-01" db="EMBL/GenBank/DDBJ databases">
        <title>Genomic Encyclopedia of Type Strains, Phase IV (KMG-IV): sequencing the most valuable type-strain genomes for metagenomic binning, comparative biology and taxonomic classification.</title>
        <authorList>
            <person name="Goeker M."/>
        </authorList>
    </citation>
    <scope>NUCLEOTIDE SEQUENCE [LARGE SCALE GENOMIC DNA]</scope>
    <source>
        <strain evidence="7 8">DSM 105453</strain>
    </source>
</reference>
<evidence type="ECO:0000313" key="8">
    <source>
        <dbReference type="Proteomes" id="UP000823485"/>
    </source>
</evidence>
<dbReference type="InterPro" id="IPR000962">
    <property type="entry name" value="Znf_DskA_TraR"/>
</dbReference>
<evidence type="ECO:0000256" key="2">
    <source>
        <dbReference type="ARBA" id="ARBA00022771"/>
    </source>
</evidence>
<evidence type="ECO:0000256" key="4">
    <source>
        <dbReference type="PROSITE-ProRule" id="PRU00510"/>
    </source>
</evidence>
<keyword evidence="1" id="KW-0479">Metal-binding</keyword>
<evidence type="ECO:0000256" key="5">
    <source>
        <dbReference type="SAM" id="MobiDB-lite"/>
    </source>
</evidence>
<dbReference type="SUPFAM" id="SSF57716">
    <property type="entry name" value="Glucocorticoid receptor-like (DNA-binding domain)"/>
    <property type="match status" value="1"/>
</dbReference>
<name>A0ABS2R8D0_9BACI</name>
<dbReference type="SUPFAM" id="SSF109635">
    <property type="entry name" value="DnaK suppressor protein DksA, alpha-hairpin domain"/>
    <property type="match status" value="1"/>
</dbReference>
<dbReference type="InterPro" id="IPR037187">
    <property type="entry name" value="DnaK_N"/>
</dbReference>
<evidence type="ECO:0000259" key="6">
    <source>
        <dbReference type="Pfam" id="PF01258"/>
    </source>
</evidence>
<sequence>MLTQEQTAHLREKLLNIQKELREDMKETGGNMENNNMRESTGGELSLYDNHPADMGTELFEREKDRAISVHNKDELEKTEKALAAINKGEYGRCEQCGKDISFERLDAIPYATTCVEHSPDQLLPGDRPVEEDIINPAKNDTFSNRDLSEADDYEDSFEEVASFGTSETPSDFTGDFDSYNELYSDDEREGAPEQYETFVGTDIEGDDIQIYSSENKREYVEKLDEEGIESPIGDIPYRKTDGYVDDKDNQR</sequence>
<accession>A0ABS2R8D0</accession>
<feature type="compositionally biased region" description="Basic and acidic residues" evidence="5">
    <location>
        <begin position="237"/>
        <end position="252"/>
    </location>
</feature>
<evidence type="ECO:0000256" key="3">
    <source>
        <dbReference type="ARBA" id="ARBA00022833"/>
    </source>
</evidence>
<dbReference type="PANTHER" id="PTHR33823:SF4">
    <property type="entry name" value="GENERAL STRESS PROTEIN 16O"/>
    <property type="match status" value="1"/>
</dbReference>
<dbReference type="RefSeq" id="WP_205179636.1">
    <property type="nucleotide sequence ID" value="NZ_JAFBFH010000019.1"/>
</dbReference>
<dbReference type="Pfam" id="PF01258">
    <property type="entry name" value="zf-dskA_traR"/>
    <property type="match status" value="1"/>
</dbReference>
<dbReference type="PROSITE" id="PS51128">
    <property type="entry name" value="ZF_DKSA_2"/>
    <property type="match status" value="1"/>
</dbReference>